<evidence type="ECO:0000256" key="1">
    <source>
        <dbReference type="SAM" id="Phobius"/>
    </source>
</evidence>
<dbReference type="Pfam" id="PF16472">
    <property type="entry name" value="DUF5050"/>
    <property type="match status" value="2"/>
</dbReference>
<proteinExistence type="predicted"/>
<name>A0ABT9IWI9_9BACL</name>
<gene>
    <name evidence="3" type="ORF">Q5Y73_06325</name>
</gene>
<dbReference type="PANTHER" id="PTHR32256">
    <property type="match status" value="1"/>
</dbReference>
<sequence>MENKEIKNKINNKKLYMKIIYSVGLVLVIGFIVWWLYPSEEMIEPPTNRDTERKPVIGEEFPPIPYPPKKPFIETVPEKPEVNLTVIESGNIIYDENEIFFRNELDDFKLYVLHNENAEPAKVMDEAVHLMAKIEDQILYTNTSDDGIYSINKDGTNKRTITEDSSHQFIVQDTWVYYVNASDQHKLTKIKLDGTEKEVLSDEEIDSFLINGEWIYYVNSTQEFRLYKMKNDGSSKLIVSKDSVKNVKIFEDWIYYLNESNIYKMNTDGMEHDLVSNEYIQFFQISEDWIYYRTEGVGGNLWRMKLDGTNKDQISISGYDPDFIEIWDGWVFYSSNFLNKALYILDNEKKKVSDQDVSSLIVYNNWIYYIDNDDYKLYRMDFNGEKIENVVDSIVTYYLIYNDKIFYRNASDENKLYESGLSGENNIKVLDQRFLKFELHGNQLYFIEDSQQQRLFQLDLESKELSKITDEQVYTFYILDGKIAYSSQAGSNIVDLDGSNLFKLTDGYIEEPKLQEDWIYYAGFEEQLKLFRIKQDGSDQTLLTSLSQSEYVILDDWIYYVENKKLHKIKTDGTDRTKISDRNVKYILMIEEGWIYASSSMQTGHHNIYTSLFKVKTDGSVDENLVNGYIEDLELTDQGLLFTENQERYRTFKVKIDGSDESVLYTQAS</sequence>
<feature type="transmembrane region" description="Helical" evidence="1">
    <location>
        <begin position="20"/>
        <end position="37"/>
    </location>
</feature>
<evidence type="ECO:0000313" key="3">
    <source>
        <dbReference type="EMBL" id="MDP5273712.1"/>
    </source>
</evidence>
<keyword evidence="1" id="KW-1133">Transmembrane helix</keyword>
<dbReference type="EMBL" id="JAVAMP010000002">
    <property type="protein sequence ID" value="MDP5273712.1"/>
    <property type="molecule type" value="Genomic_DNA"/>
</dbReference>
<organism evidence="3 4">
    <name type="scientific">Chengkuizengella axinellae</name>
    <dbReference type="NCBI Taxonomy" id="3064388"/>
    <lineage>
        <taxon>Bacteria</taxon>
        <taxon>Bacillati</taxon>
        <taxon>Bacillota</taxon>
        <taxon>Bacilli</taxon>
        <taxon>Bacillales</taxon>
        <taxon>Paenibacillaceae</taxon>
        <taxon>Chengkuizengella</taxon>
    </lineage>
</organism>
<dbReference type="InterPro" id="IPR053369">
    <property type="entry name" value="SrfA-induced_signal"/>
</dbReference>
<dbReference type="Proteomes" id="UP001231941">
    <property type="component" value="Unassembled WGS sequence"/>
</dbReference>
<accession>A0ABT9IWI9</accession>
<keyword evidence="1" id="KW-0812">Transmembrane</keyword>
<feature type="domain" description="Prolow-density lipoprotein receptor-related protein 1-like beta-propeller" evidence="2">
    <location>
        <begin position="494"/>
        <end position="665"/>
    </location>
</feature>
<keyword evidence="1" id="KW-0472">Membrane</keyword>
<evidence type="ECO:0000313" key="4">
    <source>
        <dbReference type="Proteomes" id="UP001231941"/>
    </source>
</evidence>
<evidence type="ECO:0000259" key="2">
    <source>
        <dbReference type="Pfam" id="PF16472"/>
    </source>
</evidence>
<dbReference type="PANTHER" id="PTHR32256:SF17">
    <property type="entry name" value="EGF-LIKE DOMAIN-CONTAINING PROTEIN"/>
    <property type="match status" value="1"/>
</dbReference>
<dbReference type="Gene3D" id="2.120.10.30">
    <property type="entry name" value="TolB, C-terminal domain"/>
    <property type="match status" value="1"/>
</dbReference>
<feature type="domain" description="Prolow-density lipoprotein receptor-related protein 1-like beta-propeller" evidence="2">
    <location>
        <begin position="89"/>
        <end position="337"/>
    </location>
</feature>
<keyword evidence="4" id="KW-1185">Reference proteome</keyword>
<comment type="caution">
    <text evidence="3">The sequence shown here is derived from an EMBL/GenBank/DDBJ whole genome shotgun (WGS) entry which is preliminary data.</text>
</comment>
<dbReference type="InterPro" id="IPR032485">
    <property type="entry name" value="LRP1-like_beta_prop"/>
</dbReference>
<dbReference type="RefSeq" id="WP_305991019.1">
    <property type="nucleotide sequence ID" value="NZ_JAVAMP010000002.1"/>
</dbReference>
<protein>
    <submittedName>
        <fullName evidence="3">DUF5050 domain-containing protein</fullName>
    </submittedName>
</protein>
<reference evidence="3 4" key="1">
    <citation type="submission" date="2023-08" db="EMBL/GenBank/DDBJ databases">
        <authorList>
            <person name="Park J.-S."/>
        </authorList>
    </citation>
    <scope>NUCLEOTIDE SEQUENCE [LARGE SCALE GENOMIC DNA]</scope>
    <source>
        <strain evidence="3 4">2205SS18-9</strain>
    </source>
</reference>
<dbReference type="InterPro" id="IPR011042">
    <property type="entry name" value="6-blade_b-propeller_TolB-like"/>
</dbReference>
<dbReference type="SUPFAM" id="SSF69304">
    <property type="entry name" value="Tricorn protease N-terminal domain"/>
    <property type="match status" value="2"/>
</dbReference>